<protein>
    <submittedName>
        <fullName evidence="5">Histidine kinase</fullName>
    </submittedName>
</protein>
<evidence type="ECO:0000256" key="2">
    <source>
        <dbReference type="ARBA" id="ARBA00023012"/>
    </source>
</evidence>
<keyword evidence="6" id="KW-1185">Reference proteome</keyword>
<dbReference type="InterPro" id="IPR001789">
    <property type="entry name" value="Sig_transdc_resp-reg_receiver"/>
</dbReference>
<evidence type="ECO:0000256" key="3">
    <source>
        <dbReference type="PROSITE-ProRule" id="PRU00169"/>
    </source>
</evidence>
<reference evidence="5 6" key="1">
    <citation type="submission" date="2015-10" db="EMBL/GenBank/DDBJ databases">
        <title>Candidatus Desulfofervidus auxilii, a hydrogenotrophic sulfate-reducing bacterium involved in the thermophilic anaerobic oxidation of methane.</title>
        <authorList>
            <person name="Krukenberg V."/>
            <person name="Richter M."/>
            <person name="Wegener G."/>
        </authorList>
    </citation>
    <scope>NUCLEOTIDE SEQUENCE [LARGE SCALE GENOMIC DNA]</scope>
    <source>
        <strain evidence="5 6">HS1</strain>
    </source>
</reference>
<feature type="modified residue" description="4-aspartylphosphate" evidence="3">
    <location>
        <position position="57"/>
    </location>
</feature>
<dbReference type="PANTHER" id="PTHR44591">
    <property type="entry name" value="STRESS RESPONSE REGULATOR PROTEIN 1"/>
    <property type="match status" value="1"/>
</dbReference>
<keyword evidence="5" id="KW-0808">Transferase</keyword>
<name>A0A7U4QMN3_DESA2</name>
<dbReference type="RefSeq" id="WP_245669995.1">
    <property type="nucleotide sequence ID" value="NZ_CP013015.1"/>
</dbReference>
<feature type="domain" description="Response regulatory" evidence="4">
    <location>
        <begin position="8"/>
        <end position="122"/>
    </location>
</feature>
<evidence type="ECO:0000256" key="1">
    <source>
        <dbReference type="ARBA" id="ARBA00022553"/>
    </source>
</evidence>
<gene>
    <name evidence="5" type="ORF">HS1_002329</name>
</gene>
<keyword evidence="1 3" id="KW-0597">Phosphoprotein</keyword>
<sequence length="133" mass="14946">MLKQTMPCVLVIDDEAILCKRLKTALEKMGCNVETFVDGSEALKRIEERCFDIVVIDLKIGKVDGMQILETIKQKKPNTEVIIITGFATAGVAKEALKKGASEFISKPFWLKDLYNAISRLTKKTQKRELLVT</sequence>
<dbReference type="Pfam" id="PF00072">
    <property type="entry name" value="Response_reg"/>
    <property type="match status" value="1"/>
</dbReference>
<evidence type="ECO:0000259" key="4">
    <source>
        <dbReference type="PROSITE" id="PS50110"/>
    </source>
</evidence>
<dbReference type="EMBL" id="CP013015">
    <property type="protein sequence ID" value="AMM42111.1"/>
    <property type="molecule type" value="Genomic_DNA"/>
</dbReference>
<proteinExistence type="predicted"/>
<dbReference type="Proteomes" id="UP000070560">
    <property type="component" value="Chromosome"/>
</dbReference>
<keyword evidence="2" id="KW-0902">Two-component regulatory system</keyword>
<dbReference type="AlphaFoldDB" id="A0A7U4QMN3"/>
<dbReference type="GO" id="GO:0016301">
    <property type="term" value="F:kinase activity"/>
    <property type="evidence" value="ECO:0007669"/>
    <property type="project" value="UniProtKB-KW"/>
</dbReference>
<keyword evidence="5" id="KW-0418">Kinase</keyword>
<dbReference type="PANTHER" id="PTHR44591:SF14">
    <property type="entry name" value="PROTEIN PILG"/>
    <property type="match status" value="1"/>
</dbReference>
<dbReference type="CDD" id="cd00156">
    <property type="entry name" value="REC"/>
    <property type="match status" value="1"/>
</dbReference>
<dbReference type="InterPro" id="IPR011006">
    <property type="entry name" value="CheY-like_superfamily"/>
</dbReference>
<dbReference type="SUPFAM" id="SSF52172">
    <property type="entry name" value="CheY-like"/>
    <property type="match status" value="1"/>
</dbReference>
<organism evidence="5 6">
    <name type="scientific">Desulfofervidus auxilii</name>
    <dbReference type="NCBI Taxonomy" id="1621989"/>
    <lineage>
        <taxon>Bacteria</taxon>
        <taxon>Pseudomonadati</taxon>
        <taxon>Thermodesulfobacteriota</taxon>
        <taxon>Candidatus Desulfofervidia</taxon>
        <taxon>Candidatus Desulfofervidales</taxon>
        <taxon>Candidatus Desulfofervidaceae</taxon>
        <taxon>Candidatus Desulfofervidus</taxon>
    </lineage>
</organism>
<dbReference type="InterPro" id="IPR050595">
    <property type="entry name" value="Bact_response_regulator"/>
</dbReference>
<dbReference type="Gene3D" id="3.40.50.2300">
    <property type="match status" value="1"/>
</dbReference>
<accession>A0A7U4QMN3</accession>
<dbReference type="SMART" id="SM00448">
    <property type="entry name" value="REC"/>
    <property type="match status" value="1"/>
</dbReference>
<evidence type="ECO:0000313" key="5">
    <source>
        <dbReference type="EMBL" id="AMM42111.1"/>
    </source>
</evidence>
<dbReference type="KEGG" id="daw:HS1_002329"/>
<dbReference type="PROSITE" id="PS50110">
    <property type="entry name" value="RESPONSE_REGULATORY"/>
    <property type="match status" value="1"/>
</dbReference>
<dbReference type="GO" id="GO:0000160">
    <property type="term" value="P:phosphorelay signal transduction system"/>
    <property type="evidence" value="ECO:0007669"/>
    <property type="project" value="UniProtKB-KW"/>
</dbReference>
<evidence type="ECO:0000313" key="6">
    <source>
        <dbReference type="Proteomes" id="UP000070560"/>
    </source>
</evidence>